<evidence type="ECO:0000313" key="4">
    <source>
        <dbReference type="Proteomes" id="UP000886814"/>
    </source>
</evidence>
<keyword evidence="1" id="KW-1133">Transmembrane helix</keyword>
<keyword evidence="3" id="KW-0378">Hydrolase</keyword>
<dbReference type="EMBL" id="DXIQ01000069">
    <property type="protein sequence ID" value="HIV39415.1"/>
    <property type="molecule type" value="Genomic_DNA"/>
</dbReference>
<feature type="domain" description="Prepilin type IV endopeptidase peptidase" evidence="2">
    <location>
        <begin position="2"/>
        <end position="92"/>
    </location>
</feature>
<gene>
    <name evidence="3" type="ORF">H9747_10550</name>
</gene>
<name>A0A9D1PES3_9FIRM</name>
<evidence type="ECO:0000259" key="2">
    <source>
        <dbReference type="Pfam" id="PF01478"/>
    </source>
</evidence>
<keyword evidence="1" id="KW-0472">Membrane</keyword>
<feature type="transmembrane region" description="Helical" evidence="1">
    <location>
        <begin position="134"/>
        <end position="152"/>
    </location>
</feature>
<reference evidence="3" key="1">
    <citation type="journal article" date="2021" name="PeerJ">
        <title>Extensive microbial diversity within the chicken gut microbiome revealed by metagenomics and culture.</title>
        <authorList>
            <person name="Gilroy R."/>
            <person name="Ravi A."/>
            <person name="Getino M."/>
            <person name="Pursley I."/>
            <person name="Horton D.L."/>
            <person name="Alikhan N.F."/>
            <person name="Baker D."/>
            <person name="Gharbi K."/>
            <person name="Hall N."/>
            <person name="Watson M."/>
            <person name="Adriaenssens E.M."/>
            <person name="Foster-Nyarko E."/>
            <person name="Jarju S."/>
            <person name="Secka A."/>
            <person name="Antonio M."/>
            <person name="Oren A."/>
            <person name="Chaudhuri R.R."/>
            <person name="La Ragione R."/>
            <person name="Hildebrand F."/>
            <person name="Pallen M.J."/>
        </authorList>
    </citation>
    <scope>NUCLEOTIDE SEQUENCE</scope>
    <source>
        <strain evidence="3">CHK195-9823</strain>
    </source>
</reference>
<feature type="transmembrane region" description="Helical" evidence="1">
    <location>
        <begin position="36"/>
        <end position="55"/>
    </location>
</feature>
<dbReference type="GO" id="GO:0004190">
    <property type="term" value="F:aspartic-type endopeptidase activity"/>
    <property type="evidence" value="ECO:0007669"/>
    <property type="project" value="UniProtKB-EC"/>
</dbReference>
<sequence length="153" mass="17191">MDLLQEKVDNRLICLGFGSGLILNIFYSGFTGILHFFSGAFFPLLCLLPLFYFRMIGGGDIKLLSALGGILGYPKILSLLLLTFLTGAILSLAFLISCGNLKERISYFISYFYSCRRNRSWKPYRRKGLEPENFHFTVSIFAGIILLTGGVCY</sequence>
<dbReference type="GO" id="GO:0016020">
    <property type="term" value="C:membrane"/>
    <property type="evidence" value="ECO:0007669"/>
    <property type="project" value="InterPro"/>
</dbReference>
<reference evidence="3" key="2">
    <citation type="submission" date="2021-04" db="EMBL/GenBank/DDBJ databases">
        <authorList>
            <person name="Gilroy R."/>
        </authorList>
    </citation>
    <scope>NUCLEOTIDE SEQUENCE</scope>
    <source>
        <strain evidence="3">CHK195-9823</strain>
    </source>
</reference>
<protein>
    <submittedName>
        <fullName evidence="3">Prepilin peptidase</fullName>
        <ecNumber evidence="3">3.4.23.43</ecNumber>
    </submittedName>
</protein>
<feature type="transmembrane region" description="Helical" evidence="1">
    <location>
        <begin position="76"/>
        <end position="96"/>
    </location>
</feature>
<dbReference type="Proteomes" id="UP000886814">
    <property type="component" value="Unassembled WGS sequence"/>
</dbReference>
<feature type="transmembrane region" description="Helical" evidence="1">
    <location>
        <begin position="12"/>
        <end position="30"/>
    </location>
</feature>
<evidence type="ECO:0000313" key="3">
    <source>
        <dbReference type="EMBL" id="HIV39415.1"/>
    </source>
</evidence>
<evidence type="ECO:0000256" key="1">
    <source>
        <dbReference type="SAM" id="Phobius"/>
    </source>
</evidence>
<organism evidence="3 4">
    <name type="scientific">Candidatus Blautia stercorigallinarum</name>
    <dbReference type="NCBI Taxonomy" id="2838501"/>
    <lineage>
        <taxon>Bacteria</taxon>
        <taxon>Bacillati</taxon>
        <taxon>Bacillota</taxon>
        <taxon>Clostridia</taxon>
        <taxon>Lachnospirales</taxon>
        <taxon>Lachnospiraceae</taxon>
        <taxon>Blautia</taxon>
    </lineage>
</organism>
<dbReference type="Pfam" id="PF01478">
    <property type="entry name" value="Peptidase_A24"/>
    <property type="match status" value="1"/>
</dbReference>
<dbReference type="AlphaFoldDB" id="A0A9D1PES3"/>
<accession>A0A9D1PES3</accession>
<dbReference type="EC" id="3.4.23.43" evidence="3"/>
<keyword evidence="1" id="KW-0812">Transmembrane</keyword>
<comment type="caution">
    <text evidence="3">The sequence shown here is derived from an EMBL/GenBank/DDBJ whole genome shotgun (WGS) entry which is preliminary data.</text>
</comment>
<proteinExistence type="predicted"/>
<dbReference type="InterPro" id="IPR000045">
    <property type="entry name" value="Prepilin_IV_endopep_pep"/>
</dbReference>
<dbReference type="Gene3D" id="1.20.120.1220">
    <property type="match status" value="1"/>
</dbReference>